<dbReference type="InterPro" id="IPR031968">
    <property type="entry name" value="VASt"/>
</dbReference>
<feature type="compositionally biased region" description="Low complexity" evidence="6">
    <location>
        <begin position="178"/>
        <end position="191"/>
    </location>
</feature>
<keyword evidence="9" id="KW-1185">Reference proteome</keyword>
<evidence type="ECO:0000256" key="4">
    <source>
        <dbReference type="ARBA" id="ARBA00022989"/>
    </source>
</evidence>
<comment type="similarity">
    <text evidence="2">Belongs to the YSP2 family.</text>
</comment>
<feature type="compositionally biased region" description="Polar residues" evidence="6">
    <location>
        <begin position="94"/>
        <end position="104"/>
    </location>
</feature>
<dbReference type="InterPro" id="IPR004182">
    <property type="entry name" value="GRAM"/>
</dbReference>
<feature type="compositionally biased region" description="Basic and acidic residues" evidence="6">
    <location>
        <begin position="16"/>
        <end position="25"/>
    </location>
</feature>
<keyword evidence="4" id="KW-1133">Transmembrane helix</keyword>
<feature type="compositionally biased region" description="Polar residues" evidence="6">
    <location>
        <begin position="303"/>
        <end position="319"/>
    </location>
</feature>
<evidence type="ECO:0000256" key="2">
    <source>
        <dbReference type="ARBA" id="ARBA00006582"/>
    </source>
</evidence>
<evidence type="ECO:0000259" key="7">
    <source>
        <dbReference type="PROSITE" id="PS51778"/>
    </source>
</evidence>
<feature type="region of interest" description="Disordered" evidence="6">
    <location>
        <begin position="897"/>
        <end position="927"/>
    </location>
</feature>
<dbReference type="Proteomes" id="UP001163798">
    <property type="component" value="Unassembled WGS sequence"/>
</dbReference>
<dbReference type="Pfam" id="PF02893">
    <property type="entry name" value="GRAM"/>
    <property type="match status" value="1"/>
</dbReference>
<evidence type="ECO:0000256" key="3">
    <source>
        <dbReference type="ARBA" id="ARBA00022692"/>
    </source>
</evidence>
<feature type="domain" description="VASt" evidence="7">
    <location>
        <begin position="704"/>
        <end position="878"/>
    </location>
</feature>
<feature type="compositionally biased region" description="Low complexity" evidence="6">
    <location>
        <begin position="136"/>
        <end position="153"/>
    </location>
</feature>
<feature type="compositionally biased region" description="Polar residues" evidence="6">
    <location>
        <begin position="154"/>
        <end position="165"/>
    </location>
</feature>
<keyword evidence="3" id="KW-0812">Transmembrane</keyword>
<feature type="compositionally biased region" description="Low complexity" evidence="6">
    <location>
        <begin position="331"/>
        <end position="341"/>
    </location>
</feature>
<dbReference type="GO" id="GO:0120015">
    <property type="term" value="F:sterol transfer activity"/>
    <property type="evidence" value="ECO:0007669"/>
    <property type="project" value="TreeGrafter"/>
</dbReference>
<reference evidence="8" key="1">
    <citation type="submission" date="2022-08" db="EMBL/GenBank/DDBJ databases">
        <authorList>
            <consortium name="DOE Joint Genome Institute"/>
            <person name="Min B."/>
            <person name="Riley R."/>
            <person name="Sierra-Patev S."/>
            <person name="Naranjo-Ortiz M."/>
            <person name="Looney B."/>
            <person name="Konkel Z."/>
            <person name="Slot J.C."/>
            <person name="Sakamoto Y."/>
            <person name="Steenwyk J.L."/>
            <person name="Rokas A."/>
            <person name="Carro J."/>
            <person name="Camarero S."/>
            <person name="Ferreira P."/>
            <person name="Molpeceres G."/>
            <person name="Ruiz-Duenas F.J."/>
            <person name="Serrano A."/>
            <person name="Henrissat B."/>
            <person name="Drula E."/>
            <person name="Hughes K.W."/>
            <person name="Mata J.L."/>
            <person name="Ishikawa N.K."/>
            <person name="Vargas-Isla R."/>
            <person name="Ushijima S."/>
            <person name="Smith C.A."/>
            <person name="Ahrendt S."/>
            <person name="Andreopoulos W."/>
            <person name="He G."/>
            <person name="Labutti K."/>
            <person name="Lipzen A."/>
            <person name="Ng V."/>
            <person name="Sandor L."/>
            <person name="Barry K."/>
            <person name="Martinez A.T."/>
            <person name="Xiao Y."/>
            <person name="Gibbons J.G."/>
            <person name="Terashima K."/>
            <person name="Hibbett D.S."/>
            <person name="Grigoriev I.V."/>
        </authorList>
    </citation>
    <scope>NUCLEOTIDE SEQUENCE</scope>
    <source>
        <strain evidence="8">TFB10291</strain>
    </source>
</reference>
<dbReference type="Pfam" id="PF16016">
    <property type="entry name" value="VASt"/>
    <property type="match status" value="1"/>
</dbReference>
<dbReference type="GO" id="GO:0032934">
    <property type="term" value="F:sterol binding"/>
    <property type="evidence" value="ECO:0007669"/>
    <property type="project" value="TreeGrafter"/>
</dbReference>
<keyword evidence="5" id="KW-0472">Membrane</keyword>
<name>A0AA38KZE5_9AGAR</name>
<dbReference type="GO" id="GO:0005789">
    <property type="term" value="C:endoplasmic reticulum membrane"/>
    <property type="evidence" value="ECO:0007669"/>
    <property type="project" value="TreeGrafter"/>
</dbReference>
<feature type="region of interest" description="Disordered" evidence="6">
    <location>
        <begin position="389"/>
        <end position="505"/>
    </location>
</feature>
<dbReference type="Gene3D" id="2.30.29.30">
    <property type="entry name" value="Pleckstrin-homology domain (PH domain)/Phosphotyrosine-binding domain (PTB)"/>
    <property type="match status" value="1"/>
</dbReference>
<proteinExistence type="inferred from homology"/>
<feature type="region of interest" description="Disordered" evidence="6">
    <location>
        <begin position="1"/>
        <end position="363"/>
    </location>
</feature>
<dbReference type="PANTHER" id="PTHR23319">
    <property type="entry name" value="GRAM DOMAIN CONTAINING 1B, ISOFORM E"/>
    <property type="match status" value="1"/>
</dbReference>
<evidence type="ECO:0000256" key="5">
    <source>
        <dbReference type="ARBA" id="ARBA00023136"/>
    </source>
</evidence>
<evidence type="ECO:0000313" key="9">
    <source>
        <dbReference type="Proteomes" id="UP001163798"/>
    </source>
</evidence>
<dbReference type="InterPro" id="IPR011993">
    <property type="entry name" value="PH-like_dom_sf"/>
</dbReference>
<organism evidence="8 9">
    <name type="scientific">Lentinula aff. detonsa</name>
    <dbReference type="NCBI Taxonomy" id="2804958"/>
    <lineage>
        <taxon>Eukaryota</taxon>
        <taxon>Fungi</taxon>
        <taxon>Dikarya</taxon>
        <taxon>Basidiomycota</taxon>
        <taxon>Agaricomycotina</taxon>
        <taxon>Agaricomycetes</taxon>
        <taxon>Agaricomycetidae</taxon>
        <taxon>Agaricales</taxon>
        <taxon>Marasmiineae</taxon>
        <taxon>Omphalotaceae</taxon>
        <taxon>Lentinula</taxon>
    </lineage>
</organism>
<dbReference type="AlphaFoldDB" id="A0AA38KZE5"/>
<dbReference type="SMART" id="SM00568">
    <property type="entry name" value="GRAM"/>
    <property type="match status" value="1"/>
</dbReference>
<dbReference type="GO" id="GO:0032366">
    <property type="term" value="P:intracellular sterol transport"/>
    <property type="evidence" value="ECO:0007669"/>
    <property type="project" value="TreeGrafter"/>
</dbReference>
<feature type="compositionally biased region" description="Basic and acidic residues" evidence="6">
    <location>
        <begin position="212"/>
        <end position="221"/>
    </location>
</feature>
<dbReference type="GO" id="GO:0005739">
    <property type="term" value="C:mitochondrion"/>
    <property type="evidence" value="ECO:0007669"/>
    <property type="project" value="TreeGrafter"/>
</dbReference>
<gene>
    <name evidence="8" type="ORF">GGU10DRAFT_387479</name>
</gene>
<dbReference type="GO" id="GO:0032541">
    <property type="term" value="C:cortical endoplasmic reticulum"/>
    <property type="evidence" value="ECO:0007669"/>
    <property type="project" value="TreeGrafter"/>
</dbReference>
<dbReference type="InterPro" id="IPR051482">
    <property type="entry name" value="Cholesterol_transport"/>
</dbReference>
<comment type="subcellular location">
    <subcellularLocation>
        <location evidence="1">Membrane</location>
        <topology evidence="1">Single-pass membrane protein</topology>
    </subcellularLocation>
</comment>
<dbReference type="GO" id="GO:0140268">
    <property type="term" value="C:endoplasmic reticulum-plasma membrane contact site"/>
    <property type="evidence" value="ECO:0007669"/>
    <property type="project" value="TreeGrafter"/>
</dbReference>
<dbReference type="GO" id="GO:0005886">
    <property type="term" value="C:plasma membrane"/>
    <property type="evidence" value="ECO:0007669"/>
    <property type="project" value="TreeGrafter"/>
</dbReference>
<evidence type="ECO:0000313" key="8">
    <source>
        <dbReference type="EMBL" id="KAJ3785438.1"/>
    </source>
</evidence>
<dbReference type="PROSITE" id="PS51778">
    <property type="entry name" value="VAST"/>
    <property type="match status" value="1"/>
</dbReference>
<sequence>MAPNFFSKLVRNPSAHTRDKSDPSSRARSPSPTPGTTSSQRSRALSSTFSKSTSATSSITTSPPTSEFGKLSIQPHSRVPSIKTEIVHGHDNASDSSSLVNPNFTIVPPSPRLNALGLDVDGLPDRENEHTSIMEGLPTSASASATSLNGNSSVPLSRTISTPASSADRPSKSKLTKSRPTTPSSSTHSLPEAFADSKSPIPPVPSLPAETQARKQAKEDTETIGGLLPSPELEVRKMSSNRSFNGNLNVSMNGTSLSHSRAGNASAPNFYHEVDDMTPIVESPTSEYPSPPDEVPTTAPVAKSQSQPNTKTTSGQLSSPRRDSDAASIRSTNASPPNSSSSKKKEASKPWRRQPTSKPTGLASAIAASGLAMANPAFSAQQQLQFSPPALHAVTRTGTSASNRKSSLGDGTPYMLPGPTSAGASSSTQFSPPRSTRSSKSRRSSIGSGSLGGKRHRHRPSLSMHSDNGANANAEFIPDPANLDYYSGLESDDSNDSSVDSSDEDDLASAIDVHDMPVTGFAVASSRRNADFHEMFRNIPEGDYLIEDYGCALQREILIQGRLYISENHICFHANILGWITDLSIPIDEIVSLEKKMTAFVIPNAILITTRQSKYTFASFLSRDTTYDVIYNIWRLVRPEALSGTLSDNASIGSGSREGGVNGGIVEGTIIGDADGSAITNAGPRGGVIQNKVTFCKCGKDGKHFSEMALDTVIPGTPDKIHNLVFTSGFIKDFLVTNQKLIDLQMSDWTPGDENHLSRTMSYIKPLSGSVGPKQTKCEIRDEVEYCDFSPSNPNAYSSTLTTTRTPDVPSGGAFSVKTRTCITYASAISSKVVVTTQVEWTGRSFIKGLIERGAIDGQKTYHSDLEKAMRAYIQEHQTEFVPEGVKLEVVVAPPTTSASPSGTAATAEANNNATSPSVASASGKPSSRGLQWALETLEGTWGVAKRSTKGALELLGDLLPPKSDLSSTSVLYIIIFALVMSNIWTWMRVPKAGTVGHHPVAGKPLGEMIKAEKEMQVENQERERMLKEEREDREKWIHGVVSALWDELAAGKVPSQQSQQQQMRTPTKLIPPRSFDEALGDVFALYKTLDQVEEKVKVIREGLATLQAQLATTVSKEDDKRKENLDNLD</sequence>
<comment type="caution">
    <text evidence="8">The sequence shown here is derived from an EMBL/GenBank/DDBJ whole genome shotgun (WGS) entry which is preliminary data.</text>
</comment>
<evidence type="ECO:0000256" key="1">
    <source>
        <dbReference type="ARBA" id="ARBA00004167"/>
    </source>
</evidence>
<protein>
    <recommendedName>
        <fullName evidence="7">VASt domain-containing protein</fullName>
    </recommendedName>
</protein>
<feature type="compositionally biased region" description="Polar residues" evidence="6">
    <location>
        <begin position="396"/>
        <end position="406"/>
    </location>
</feature>
<evidence type="ECO:0000256" key="6">
    <source>
        <dbReference type="SAM" id="MobiDB-lite"/>
    </source>
</evidence>
<feature type="compositionally biased region" description="Polar residues" evidence="6">
    <location>
        <begin position="916"/>
        <end position="927"/>
    </location>
</feature>
<dbReference type="EMBL" id="MU793342">
    <property type="protein sequence ID" value="KAJ3785438.1"/>
    <property type="molecule type" value="Genomic_DNA"/>
</dbReference>
<dbReference type="PANTHER" id="PTHR23319:SF4">
    <property type="entry name" value="GRAM DOMAIN CONTAINING 1B, ISOFORM E"/>
    <property type="match status" value="1"/>
</dbReference>
<accession>A0AA38KZE5</accession>
<feature type="compositionally biased region" description="Basic and acidic residues" evidence="6">
    <location>
        <begin position="123"/>
        <end position="132"/>
    </location>
</feature>
<feature type="compositionally biased region" description="Polar residues" evidence="6">
    <location>
        <begin position="238"/>
        <end position="267"/>
    </location>
</feature>
<feature type="compositionally biased region" description="Acidic residues" evidence="6">
    <location>
        <begin position="490"/>
        <end position="505"/>
    </location>
</feature>
<feature type="compositionally biased region" description="Low complexity" evidence="6">
    <location>
        <begin position="897"/>
        <end position="915"/>
    </location>
</feature>
<feature type="compositionally biased region" description="Low complexity" evidence="6">
    <location>
        <begin position="26"/>
        <end position="66"/>
    </location>
</feature>
<dbReference type="CDD" id="cd13220">
    <property type="entry name" value="PH-GRAM_GRAMDC"/>
    <property type="match status" value="1"/>
</dbReference>